<dbReference type="InterPro" id="IPR036890">
    <property type="entry name" value="HATPase_C_sf"/>
</dbReference>
<evidence type="ECO:0000256" key="7">
    <source>
        <dbReference type="ARBA" id="ARBA00023012"/>
    </source>
</evidence>
<keyword evidence="5" id="KW-0418">Kinase</keyword>
<proteinExistence type="predicted"/>
<dbReference type="Gene3D" id="3.30.565.10">
    <property type="entry name" value="Histidine kinase-like ATPase, C-terminal domain"/>
    <property type="match status" value="1"/>
</dbReference>
<keyword evidence="6" id="KW-0067">ATP-binding</keyword>
<reference evidence="12" key="1">
    <citation type="journal article" date="2014" name="Int. J. Syst. Evol. Microbiol.">
        <title>Complete genome of a new Firmicutes species belonging to the dominant human colonic microbiota ('Ruminococcus bicirculans') reveals two chromosomes and a selective capacity to utilize plant glucans.</title>
        <authorList>
            <consortium name="NISC Comparative Sequencing Program"/>
            <person name="Wegmann U."/>
            <person name="Louis P."/>
            <person name="Goesmann A."/>
            <person name="Henrissat B."/>
            <person name="Duncan S.H."/>
            <person name="Flint H.J."/>
        </authorList>
    </citation>
    <scope>NUCLEOTIDE SEQUENCE</scope>
    <source>
        <strain evidence="12">NBRC 108219</strain>
    </source>
</reference>
<dbReference type="InterPro" id="IPR001789">
    <property type="entry name" value="Sig_transdc_resp-reg_receiver"/>
</dbReference>
<keyword evidence="4" id="KW-0547">Nucleotide-binding</keyword>
<evidence type="ECO:0000256" key="8">
    <source>
        <dbReference type="PROSITE-ProRule" id="PRU00169"/>
    </source>
</evidence>
<dbReference type="PANTHER" id="PTHR42878:SF7">
    <property type="entry name" value="SENSOR HISTIDINE KINASE GLRK"/>
    <property type="match status" value="1"/>
</dbReference>
<feature type="domain" description="Histidine kinase" evidence="10">
    <location>
        <begin position="220"/>
        <end position="426"/>
    </location>
</feature>
<evidence type="ECO:0000259" key="11">
    <source>
        <dbReference type="PROSITE" id="PS50110"/>
    </source>
</evidence>
<dbReference type="RefSeq" id="WP_284390499.1">
    <property type="nucleotide sequence ID" value="NZ_BSNK01000002.1"/>
</dbReference>
<keyword evidence="3" id="KW-0808">Transferase</keyword>
<gene>
    <name evidence="12" type="ORF">GCM10007853_21390</name>
</gene>
<evidence type="ECO:0000256" key="4">
    <source>
        <dbReference type="ARBA" id="ARBA00022741"/>
    </source>
</evidence>
<dbReference type="SMART" id="SM00387">
    <property type="entry name" value="HATPase_c"/>
    <property type="match status" value="1"/>
</dbReference>
<comment type="catalytic activity">
    <reaction evidence="1">
        <text>ATP + protein L-histidine = ADP + protein N-phospho-L-histidine.</text>
        <dbReference type="EC" id="2.7.13.3"/>
    </reaction>
</comment>
<dbReference type="Gene3D" id="3.40.50.2300">
    <property type="match status" value="1"/>
</dbReference>
<dbReference type="Pfam" id="PF00512">
    <property type="entry name" value="HisKA"/>
    <property type="match status" value="1"/>
</dbReference>
<dbReference type="Pfam" id="PF00072">
    <property type="entry name" value="Response_reg"/>
    <property type="match status" value="1"/>
</dbReference>
<keyword evidence="9" id="KW-0812">Transmembrane</keyword>
<dbReference type="InterPro" id="IPR011006">
    <property type="entry name" value="CheY-like_superfamily"/>
</dbReference>
<feature type="modified residue" description="4-aspartylphosphate" evidence="8">
    <location>
        <position position="491"/>
    </location>
</feature>
<reference evidence="12" key="2">
    <citation type="submission" date="2023-01" db="EMBL/GenBank/DDBJ databases">
        <title>Draft genome sequence of Algimonas ampicilliniresistens strain NBRC 108219.</title>
        <authorList>
            <person name="Sun Q."/>
            <person name="Mori K."/>
        </authorList>
    </citation>
    <scope>NUCLEOTIDE SEQUENCE</scope>
    <source>
        <strain evidence="12">NBRC 108219</strain>
    </source>
</reference>
<dbReference type="PANTHER" id="PTHR42878">
    <property type="entry name" value="TWO-COMPONENT HISTIDINE KINASE"/>
    <property type="match status" value="1"/>
</dbReference>
<dbReference type="CDD" id="cd00156">
    <property type="entry name" value="REC"/>
    <property type="match status" value="1"/>
</dbReference>
<evidence type="ECO:0000256" key="3">
    <source>
        <dbReference type="ARBA" id="ARBA00022679"/>
    </source>
</evidence>
<evidence type="ECO:0000256" key="1">
    <source>
        <dbReference type="ARBA" id="ARBA00000085"/>
    </source>
</evidence>
<dbReference type="InterPro" id="IPR003661">
    <property type="entry name" value="HisK_dim/P_dom"/>
</dbReference>
<dbReference type="SUPFAM" id="SSF55874">
    <property type="entry name" value="ATPase domain of HSP90 chaperone/DNA topoisomerase II/histidine kinase"/>
    <property type="match status" value="1"/>
</dbReference>
<protein>
    <recommendedName>
        <fullName evidence="2">histidine kinase</fullName>
        <ecNumber evidence="2">2.7.13.3</ecNumber>
    </recommendedName>
</protein>
<evidence type="ECO:0000313" key="12">
    <source>
        <dbReference type="EMBL" id="GLQ24265.1"/>
    </source>
</evidence>
<evidence type="ECO:0000256" key="6">
    <source>
        <dbReference type="ARBA" id="ARBA00022840"/>
    </source>
</evidence>
<evidence type="ECO:0000259" key="10">
    <source>
        <dbReference type="PROSITE" id="PS50109"/>
    </source>
</evidence>
<comment type="caution">
    <text evidence="12">The sequence shown here is derived from an EMBL/GenBank/DDBJ whole genome shotgun (WGS) entry which is preliminary data.</text>
</comment>
<feature type="transmembrane region" description="Helical" evidence="9">
    <location>
        <begin position="46"/>
        <end position="68"/>
    </location>
</feature>
<keyword evidence="9" id="KW-1133">Transmembrane helix</keyword>
<dbReference type="InterPro" id="IPR036097">
    <property type="entry name" value="HisK_dim/P_sf"/>
</dbReference>
<keyword evidence="9" id="KW-0472">Membrane</keyword>
<feature type="transmembrane region" description="Helical" evidence="9">
    <location>
        <begin position="21"/>
        <end position="40"/>
    </location>
</feature>
<dbReference type="CDD" id="cd00075">
    <property type="entry name" value="HATPase"/>
    <property type="match status" value="1"/>
</dbReference>
<dbReference type="PROSITE" id="PS50110">
    <property type="entry name" value="RESPONSE_REGULATORY"/>
    <property type="match status" value="1"/>
</dbReference>
<dbReference type="SMART" id="SM00448">
    <property type="entry name" value="REC"/>
    <property type="match status" value="1"/>
</dbReference>
<dbReference type="PROSITE" id="PS50109">
    <property type="entry name" value="HIS_KIN"/>
    <property type="match status" value="1"/>
</dbReference>
<name>A0ABQ5VB43_9PROT</name>
<dbReference type="InterPro" id="IPR003594">
    <property type="entry name" value="HATPase_dom"/>
</dbReference>
<evidence type="ECO:0000256" key="9">
    <source>
        <dbReference type="SAM" id="Phobius"/>
    </source>
</evidence>
<keyword evidence="8" id="KW-0597">Phosphoprotein</keyword>
<dbReference type="InterPro" id="IPR005467">
    <property type="entry name" value="His_kinase_dom"/>
</dbReference>
<feature type="transmembrane region" description="Helical" evidence="9">
    <location>
        <begin position="134"/>
        <end position="153"/>
    </location>
</feature>
<dbReference type="EC" id="2.7.13.3" evidence="2"/>
<sequence>MIDLSAIRLEQAKYLKGDARQSALTVSGIILYVSVLLLAGQRYELMALWIVSAMSMIVVTLLYARFAAPEGVTSNNYQAYLKWHTVITFCTGVVWGINSLLVADYESLYSIFIAVTIATSITVGGMFPGNSYRPAYIALAIPTILLLAAYITITAPLPIRYFGMGLLLYFAFALLSSAKAELATRDWIISKTQQKLADSVVAYNAEVKEVFDSKTRFLTTASHDLSQPLHAQGHYIEALRQTAKSPEQNELIEKIALTWRAQKEMLGDLVDMLRLDGGMIQPRFSTFDIAVILQELANQIALEAKRKDVEIISYLPASLMMCSDPIFLRRIVSNAMTNAINHAAGGHEIELHLERAGDNVYIAVKDRGPGFHVEGNVLTAPIELRRDGVGLTSIENMSKLIAAQPSLSNRTDGAGSIFSLIVPLDHEAGGTELKDLSASSVLVIDDDHNILDAITVMFTQWGVLTLSANSVEDGLSILTSTQMPIDLLIVDNRLANDMDAPKAIATIRAATRQDLPAVVVSGDVYAPAKLSSLKGVSILPKPVDARDFRQYFER</sequence>
<feature type="transmembrane region" description="Helical" evidence="9">
    <location>
        <begin position="108"/>
        <end position="127"/>
    </location>
</feature>
<evidence type="ECO:0000256" key="2">
    <source>
        <dbReference type="ARBA" id="ARBA00012438"/>
    </source>
</evidence>
<dbReference type="SUPFAM" id="SSF47384">
    <property type="entry name" value="Homodimeric domain of signal transducing histidine kinase"/>
    <property type="match status" value="1"/>
</dbReference>
<dbReference type="SMART" id="SM00388">
    <property type="entry name" value="HisKA"/>
    <property type="match status" value="1"/>
</dbReference>
<dbReference type="Gene3D" id="1.10.287.130">
    <property type="match status" value="1"/>
</dbReference>
<dbReference type="InterPro" id="IPR050351">
    <property type="entry name" value="BphY/WalK/GraS-like"/>
</dbReference>
<evidence type="ECO:0000256" key="5">
    <source>
        <dbReference type="ARBA" id="ARBA00022777"/>
    </source>
</evidence>
<dbReference type="EMBL" id="BSNK01000002">
    <property type="protein sequence ID" value="GLQ24265.1"/>
    <property type="molecule type" value="Genomic_DNA"/>
</dbReference>
<keyword evidence="13" id="KW-1185">Reference proteome</keyword>
<organism evidence="12 13">
    <name type="scientific">Algimonas ampicilliniresistens</name>
    <dbReference type="NCBI Taxonomy" id="1298735"/>
    <lineage>
        <taxon>Bacteria</taxon>
        <taxon>Pseudomonadati</taxon>
        <taxon>Pseudomonadota</taxon>
        <taxon>Alphaproteobacteria</taxon>
        <taxon>Maricaulales</taxon>
        <taxon>Robiginitomaculaceae</taxon>
        <taxon>Algimonas</taxon>
    </lineage>
</organism>
<dbReference type="CDD" id="cd00082">
    <property type="entry name" value="HisKA"/>
    <property type="match status" value="1"/>
</dbReference>
<keyword evidence="7" id="KW-0902">Two-component regulatory system</keyword>
<dbReference type="Proteomes" id="UP001161391">
    <property type="component" value="Unassembled WGS sequence"/>
</dbReference>
<evidence type="ECO:0000313" key="13">
    <source>
        <dbReference type="Proteomes" id="UP001161391"/>
    </source>
</evidence>
<dbReference type="Pfam" id="PF02518">
    <property type="entry name" value="HATPase_c"/>
    <property type="match status" value="1"/>
</dbReference>
<accession>A0ABQ5VB43</accession>
<feature type="transmembrane region" description="Helical" evidence="9">
    <location>
        <begin position="80"/>
        <end position="102"/>
    </location>
</feature>
<dbReference type="SUPFAM" id="SSF52172">
    <property type="entry name" value="CheY-like"/>
    <property type="match status" value="1"/>
</dbReference>
<feature type="domain" description="Response regulatory" evidence="11">
    <location>
        <begin position="440"/>
        <end position="554"/>
    </location>
</feature>